<dbReference type="Gene3D" id="3.30.70.100">
    <property type="match status" value="1"/>
</dbReference>
<comment type="subcellular location">
    <subcellularLocation>
        <location evidence="1">Cell membrane</location>
        <topology evidence="1">Multi-pass membrane protein</topology>
    </subcellularLocation>
</comment>
<dbReference type="GO" id="GO:0008381">
    <property type="term" value="F:mechanosensitive monoatomic ion channel activity"/>
    <property type="evidence" value="ECO:0007669"/>
    <property type="project" value="UniProtKB-ARBA"/>
</dbReference>
<protein>
    <submittedName>
        <fullName evidence="10">Mechanosensitive ion channel</fullName>
    </submittedName>
</protein>
<sequence>MKKEIIDFLTFRIIDTDSIKFTVYNLILLILALSLTGFVLKFVRKIVTRKLPLEDQNKFVSVFQFAKYIVYVFVIIFTLDSSGVNVNVFLTASAAIFVGVGFALQTFFQDIISGILIILDQSLHVGDIIEVNDKVGQVKEIKLRTTRMVTRNDRVMIIPNHIFMTDPLFNWTQNSRTNREQVAIGVAYGTDVQLVKKLLEDCVKQVEGVVQYENITVLFEDFADSSLNFTVNFFVENGMKSPKIKSDIRFKIDAAFKQNNISIPFPQRDIHIISK</sequence>
<comment type="similarity">
    <text evidence="2">Belongs to the MscS (TC 1.A.23) family.</text>
</comment>
<dbReference type="SUPFAM" id="SSF82689">
    <property type="entry name" value="Mechanosensitive channel protein MscS (YggB), C-terminal domain"/>
    <property type="match status" value="1"/>
</dbReference>
<dbReference type="InterPro" id="IPR010920">
    <property type="entry name" value="LSM_dom_sf"/>
</dbReference>
<evidence type="ECO:0000313" key="10">
    <source>
        <dbReference type="EMBL" id="SHJ34479.1"/>
    </source>
</evidence>
<feature type="domain" description="Mechanosensitive ion channel MscS" evidence="8">
    <location>
        <begin position="107"/>
        <end position="172"/>
    </location>
</feature>
<gene>
    <name evidence="10" type="ORF">SAMN05444337_1782</name>
</gene>
<name>A0A1M6IJB1_9FLAO</name>
<dbReference type="GO" id="GO:0005886">
    <property type="term" value="C:plasma membrane"/>
    <property type="evidence" value="ECO:0007669"/>
    <property type="project" value="UniProtKB-SubCell"/>
</dbReference>
<keyword evidence="4 7" id="KW-0812">Transmembrane</keyword>
<evidence type="ECO:0000256" key="1">
    <source>
        <dbReference type="ARBA" id="ARBA00004651"/>
    </source>
</evidence>
<keyword evidence="5 7" id="KW-1133">Transmembrane helix</keyword>
<dbReference type="InterPro" id="IPR023408">
    <property type="entry name" value="MscS_beta-dom_sf"/>
</dbReference>
<dbReference type="EMBL" id="FQZH01000003">
    <property type="protein sequence ID" value="SHJ34479.1"/>
    <property type="molecule type" value="Genomic_DNA"/>
</dbReference>
<dbReference type="AlphaFoldDB" id="A0A1M6IJB1"/>
<dbReference type="InterPro" id="IPR006685">
    <property type="entry name" value="MscS_channel_2nd"/>
</dbReference>
<reference evidence="11" key="1">
    <citation type="submission" date="2016-11" db="EMBL/GenBank/DDBJ databases">
        <authorList>
            <person name="Varghese N."/>
            <person name="Submissions S."/>
        </authorList>
    </citation>
    <scope>NUCLEOTIDE SEQUENCE [LARGE SCALE GENOMIC DNA]</scope>
    <source>
        <strain evidence="11">DSM 22807</strain>
    </source>
</reference>
<keyword evidence="3" id="KW-1003">Cell membrane</keyword>
<dbReference type="InterPro" id="IPR052702">
    <property type="entry name" value="MscS-like_channel"/>
</dbReference>
<evidence type="ECO:0000256" key="5">
    <source>
        <dbReference type="ARBA" id="ARBA00022989"/>
    </source>
</evidence>
<evidence type="ECO:0000259" key="8">
    <source>
        <dbReference type="Pfam" id="PF00924"/>
    </source>
</evidence>
<keyword evidence="11" id="KW-1185">Reference proteome</keyword>
<dbReference type="RefSeq" id="WP_072784172.1">
    <property type="nucleotide sequence ID" value="NZ_CP045292.1"/>
</dbReference>
<evidence type="ECO:0000256" key="2">
    <source>
        <dbReference type="ARBA" id="ARBA00008017"/>
    </source>
</evidence>
<dbReference type="SUPFAM" id="SSF82861">
    <property type="entry name" value="Mechanosensitive channel protein MscS (YggB), transmembrane region"/>
    <property type="match status" value="1"/>
</dbReference>
<dbReference type="OrthoDB" id="9809206at2"/>
<evidence type="ECO:0000256" key="6">
    <source>
        <dbReference type="ARBA" id="ARBA00023136"/>
    </source>
</evidence>
<dbReference type="InterPro" id="IPR011066">
    <property type="entry name" value="MscS_channel_C_sf"/>
</dbReference>
<feature type="transmembrane region" description="Helical" evidence="7">
    <location>
        <begin position="86"/>
        <end position="108"/>
    </location>
</feature>
<accession>A0A1M6IJB1</accession>
<evidence type="ECO:0000256" key="3">
    <source>
        <dbReference type="ARBA" id="ARBA00022475"/>
    </source>
</evidence>
<keyword evidence="6 7" id="KW-0472">Membrane</keyword>
<feature type="transmembrane region" description="Helical" evidence="7">
    <location>
        <begin position="60"/>
        <end position="79"/>
    </location>
</feature>
<feature type="domain" description="Mechanosensitive ion channel MscS C-terminal" evidence="9">
    <location>
        <begin position="182"/>
        <end position="263"/>
    </location>
</feature>
<proteinExistence type="inferred from homology"/>
<dbReference type="InterPro" id="IPR049278">
    <property type="entry name" value="MS_channel_C"/>
</dbReference>
<dbReference type="Gene3D" id="2.30.30.60">
    <property type="match status" value="1"/>
</dbReference>
<evidence type="ECO:0000256" key="7">
    <source>
        <dbReference type="SAM" id="Phobius"/>
    </source>
</evidence>
<evidence type="ECO:0000313" key="11">
    <source>
        <dbReference type="Proteomes" id="UP000184232"/>
    </source>
</evidence>
<dbReference type="Pfam" id="PF00924">
    <property type="entry name" value="MS_channel_2nd"/>
    <property type="match status" value="1"/>
</dbReference>
<organism evidence="10 11">
    <name type="scientific">Flavobacterium haoranii</name>
    <dbReference type="NCBI Taxonomy" id="683124"/>
    <lineage>
        <taxon>Bacteria</taxon>
        <taxon>Pseudomonadati</taxon>
        <taxon>Bacteroidota</taxon>
        <taxon>Flavobacteriia</taxon>
        <taxon>Flavobacteriales</taxon>
        <taxon>Flavobacteriaceae</taxon>
        <taxon>Flavobacterium</taxon>
    </lineage>
</organism>
<dbReference type="Gene3D" id="1.10.287.1260">
    <property type="match status" value="1"/>
</dbReference>
<dbReference type="Pfam" id="PF21082">
    <property type="entry name" value="MS_channel_3rd"/>
    <property type="match status" value="1"/>
</dbReference>
<evidence type="ECO:0000259" key="9">
    <source>
        <dbReference type="Pfam" id="PF21082"/>
    </source>
</evidence>
<dbReference type="InterPro" id="IPR011014">
    <property type="entry name" value="MscS_channel_TM-2"/>
</dbReference>
<dbReference type="Proteomes" id="UP000184232">
    <property type="component" value="Unassembled WGS sequence"/>
</dbReference>
<feature type="transmembrane region" description="Helical" evidence="7">
    <location>
        <begin position="21"/>
        <end position="40"/>
    </location>
</feature>
<dbReference type="PANTHER" id="PTHR30347">
    <property type="entry name" value="POTASSIUM CHANNEL RELATED"/>
    <property type="match status" value="1"/>
</dbReference>
<dbReference type="STRING" id="683124.SAMN05444337_1782"/>
<evidence type="ECO:0000256" key="4">
    <source>
        <dbReference type="ARBA" id="ARBA00022692"/>
    </source>
</evidence>
<dbReference type="PANTHER" id="PTHR30347:SF1">
    <property type="entry name" value="MECHANOSENSITIVE CHANNEL MSCK"/>
    <property type="match status" value="1"/>
</dbReference>
<dbReference type="SUPFAM" id="SSF50182">
    <property type="entry name" value="Sm-like ribonucleoproteins"/>
    <property type="match status" value="1"/>
</dbReference>